<evidence type="ECO:0008006" key="3">
    <source>
        <dbReference type="Google" id="ProtNLM"/>
    </source>
</evidence>
<name>A0A1F5ZRS2_9BACT</name>
<sequence>MAGESKITSDHETIRKWVEEREGMPATVKGTGEGDAGLLRIKFPDFGGGAKLVEISWEEFFKKFDDKKLAFLYQEKTSKGKESRFFKFIKKQGGR</sequence>
<evidence type="ECO:0000313" key="1">
    <source>
        <dbReference type="EMBL" id="OGG15148.1"/>
    </source>
</evidence>
<dbReference type="STRING" id="1798375.A2773_04630"/>
<dbReference type="EMBL" id="MFJE01000005">
    <property type="protein sequence ID" value="OGG15148.1"/>
    <property type="molecule type" value="Genomic_DNA"/>
</dbReference>
<gene>
    <name evidence="1" type="ORF">A2773_04630</name>
</gene>
<dbReference type="Proteomes" id="UP000177383">
    <property type="component" value="Unassembled WGS sequence"/>
</dbReference>
<comment type="caution">
    <text evidence="1">The sequence shown here is derived from an EMBL/GenBank/DDBJ whole genome shotgun (WGS) entry which is preliminary data.</text>
</comment>
<reference evidence="1 2" key="1">
    <citation type="journal article" date="2016" name="Nat. Commun.">
        <title>Thousands of microbial genomes shed light on interconnected biogeochemical processes in an aquifer system.</title>
        <authorList>
            <person name="Anantharaman K."/>
            <person name="Brown C.T."/>
            <person name="Hug L.A."/>
            <person name="Sharon I."/>
            <person name="Castelle C.J."/>
            <person name="Probst A.J."/>
            <person name="Thomas B.C."/>
            <person name="Singh A."/>
            <person name="Wilkins M.J."/>
            <person name="Karaoz U."/>
            <person name="Brodie E.L."/>
            <person name="Williams K.H."/>
            <person name="Hubbard S.S."/>
            <person name="Banfield J.F."/>
        </authorList>
    </citation>
    <scope>NUCLEOTIDE SEQUENCE [LARGE SCALE GENOMIC DNA]</scope>
</reference>
<dbReference type="AlphaFoldDB" id="A0A1F5ZRS2"/>
<organism evidence="1 2">
    <name type="scientific">Candidatus Gottesmanbacteria bacterium RIFCSPHIGHO2_01_FULL_39_10</name>
    <dbReference type="NCBI Taxonomy" id="1798375"/>
    <lineage>
        <taxon>Bacteria</taxon>
        <taxon>Candidatus Gottesmaniibacteriota</taxon>
    </lineage>
</organism>
<proteinExistence type="predicted"/>
<evidence type="ECO:0000313" key="2">
    <source>
        <dbReference type="Proteomes" id="UP000177383"/>
    </source>
</evidence>
<protein>
    <recommendedName>
        <fullName evidence="3">1,4-alpha-glucan branching enzyme</fullName>
    </recommendedName>
</protein>
<accession>A0A1F5ZRS2</accession>